<dbReference type="SUPFAM" id="SSF57783">
    <property type="entry name" value="Zinc beta-ribbon"/>
    <property type="match status" value="1"/>
</dbReference>
<dbReference type="GO" id="GO:0006363">
    <property type="term" value="P:termination of RNA polymerase I transcription"/>
    <property type="evidence" value="ECO:0007669"/>
    <property type="project" value="TreeGrafter"/>
</dbReference>
<evidence type="ECO:0000259" key="10">
    <source>
        <dbReference type="PROSITE" id="PS51133"/>
    </source>
</evidence>
<keyword evidence="2 7" id="KW-0240">DNA-directed RNA polymerase</keyword>
<dbReference type="GO" id="GO:0003899">
    <property type="term" value="F:DNA-directed RNA polymerase activity"/>
    <property type="evidence" value="ECO:0007669"/>
    <property type="project" value="InterPro"/>
</dbReference>
<evidence type="ECO:0000256" key="1">
    <source>
        <dbReference type="ARBA" id="ARBA00004604"/>
    </source>
</evidence>
<evidence type="ECO:0000313" key="11">
    <source>
        <dbReference type="EMBL" id="KAI7840352.1"/>
    </source>
</evidence>
<feature type="binding site" evidence="8">
    <location>
        <position position="127"/>
    </location>
    <ligand>
        <name>Zn(2+)</name>
        <dbReference type="ChEBI" id="CHEBI:29105"/>
        <label>2</label>
    </ligand>
</feature>
<organism evidence="11 12">
    <name type="scientific">Chlorella ohadii</name>
    <dbReference type="NCBI Taxonomy" id="2649997"/>
    <lineage>
        <taxon>Eukaryota</taxon>
        <taxon>Viridiplantae</taxon>
        <taxon>Chlorophyta</taxon>
        <taxon>core chlorophytes</taxon>
        <taxon>Trebouxiophyceae</taxon>
        <taxon>Chlorellales</taxon>
        <taxon>Chlorellaceae</taxon>
        <taxon>Chlorella clade</taxon>
        <taxon>Chlorella</taxon>
    </lineage>
</organism>
<protein>
    <recommendedName>
        <fullName evidence="7">DNA-directed RNA polymerase subunit</fullName>
    </recommendedName>
</protein>
<dbReference type="CDD" id="cd10507">
    <property type="entry name" value="Zn-ribbon_RPA12"/>
    <property type="match status" value="1"/>
</dbReference>
<dbReference type="PANTHER" id="PTHR11239">
    <property type="entry name" value="DNA-DIRECTED RNA POLYMERASE"/>
    <property type="match status" value="1"/>
</dbReference>
<comment type="function">
    <text evidence="7">DNA-dependent RNA polymerase catalyzes the transcription of DNA into RNA using the four ribonucleoside triphosphates as substrates.</text>
</comment>
<evidence type="ECO:0000313" key="12">
    <source>
        <dbReference type="Proteomes" id="UP001205105"/>
    </source>
</evidence>
<evidence type="ECO:0000256" key="5">
    <source>
        <dbReference type="ARBA" id="ARBA00022833"/>
    </source>
</evidence>
<feature type="binding site" evidence="8">
    <location>
        <position position="130"/>
    </location>
    <ligand>
        <name>Zn(2+)</name>
        <dbReference type="ChEBI" id="CHEBI:29105"/>
        <label>2</label>
    </ligand>
</feature>
<evidence type="ECO:0000256" key="2">
    <source>
        <dbReference type="ARBA" id="ARBA00022478"/>
    </source>
</evidence>
<dbReference type="SMART" id="SM00440">
    <property type="entry name" value="ZnF_C2C2"/>
    <property type="match status" value="1"/>
</dbReference>
<keyword evidence="12" id="KW-1185">Reference proteome</keyword>
<dbReference type="Gene3D" id="2.20.25.10">
    <property type="match status" value="1"/>
</dbReference>
<feature type="binding site" evidence="8">
    <location>
        <position position="20"/>
    </location>
    <ligand>
        <name>Zn(2+)</name>
        <dbReference type="ChEBI" id="CHEBI:29105"/>
        <label>1</label>
    </ligand>
</feature>
<feature type="binding site" evidence="8">
    <location>
        <position position="102"/>
    </location>
    <ligand>
        <name>Zn(2+)</name>
        <dbReference type="ChEBI" id="CHEBI:29105"/>
        <label>2</label>
    </ligand>
</feature>
<evidence type="ECO:0000256" key="6">
    <source>
        <dbReference type="ARBA" id="ARBA00023242"/>
    </source>
</evidence>
<dbReference type="PANTHER" id="PTHR11239:SF14">
    <property type="entry name" value="DNA-DIRECTED RNA POLYMERASE I SUBUNIT RPA12"/>
    <property type="match status" value="1"/>
</dbReference>
<feature type="binding site" evidence="8">
    <location>
        <position position="99"/>
    </location>
    <ligand>
        <name>Zn(2+)</name>
        <dbReference type="ChEBI" id="CHEBI:29105"/>
        <label>2</label>
    </ligand>
</feature>
<gene>
    <name evidence="11" type="ORF">COHA_006134</name>
</gene>
<dbReference type="PIRSF" id="PIRSF005586">
    <property type="entry name" value="RNApol_RpoM"/>
    <property type="match status" value="1"/>
</dbReference>
<dbReference type="InterPro" id="IPR012164">
    <property type="entry name" value="Rpa12/Rpb9/Rpc10/TFS"/>
</dbReference>
<keyword evidence="5 8" id="KW-0862">Zinc</keyword>
<dbReference type="EMBL" id="JADXDR010000083">
    <property type="protein sequence ID" value="KAI7840352.1"/>
    <property type="molecule type" value="Genomic_DNA"/>
</dbReference>
<evidence type="ECO:0000256" key="3">
    <source>
        <dbReference type="ARBA" id="ARBA00022723"/>
    </source>
</evidence>
<accession>A0AAD5H5Q9</accession>
<evidence type="ECO:0000256" key="9">
    <source>
        <dbReference type="PROSITE-ProRule" id="PRU00472"/>
    </source>
</evidence>
<dbReference type="InterPro" id="IPR034004">
    <property type="entry name" value="Zn_ribbon_RPA12_C"/>
</dbReference>
<evidence type="ECO:0000256" key="8">
    <source>
        <dbReference type="PIRSR" id="PIRSR005586-1"/>
    </source>
</evidence>
<keyword evidence="4 9" id="KW-0863">Zinc-finger</keyword>
<keyword evidence="7" id="KW-0804">Transcription</keyword>
<dbReference type="GO" id="GO:0003676">
    <property type="term" value="F:nucleic acid binding"/>
    <property type="evidence" value="ECO:0007669"/>
    <property type="project" value="InterPro"/>
</dbReference>
<comment type="subcellular location">
    <subcellularLocation>
        <location evidence="1">Nucleus</location>
        <location evidence="1">Nucleolus</location>
    </subcellularLocation>
</comment>
<dbReference type="GO" id="GO:0005736">
    <property type="term" value="C:RNA polymerase I complex"/>
    <property type="evidence" value="ECO:0007669"/>
    <property type="project" value="TreeGrafter"/>
</dbReference>
<keyword evidence="6 7" id="KW-0539">Nucleus</keyword>
<sequence>MAEGAALSKGDVIHKRWMFCPVTGSLLTLDAAAGVARSEKCDFQRPLEDLDDTMSVVTVADMPDYQRRYALEPLVKSKEQLEFEETLRNRVRATVEEPCPRCKNPVMEYYTMQLRSADEGQTVFYECRQCRYRLVTNN</sequence>
<evidence type="ECO:0000256" key="4">
    <source>
        <dbReference type="ARBA" id="ARBA00022771"/>
    </source>
</evidence>
<keyword evidence="3 8" id="KW-0479">Metal-binding</keyword>
<comment type="similarity">
    <text evidence="7">Belongs to the archaeal rpoM/eukaryotic RPA12/RPB9/RPC11 RNA polymerase family.</text>
</comment>
<dbReference type="InterPro" id="IPR001222">
    <property type="entry name" value="Znf_TFIIS"/>
</dbReference>
<feature type="domain" description="TFIIS-type" evidence="10">
    <location>
        <begin position="95"/>
        <end position="135"/>
    </location>
</feature>
<feature type="binding site" evidence="8">
    <location>
        <position position="41"/>
    </location>
    <ligand>
        <name>Zn(2+)</name>
        <dbReference type="ChEBI" id="CHEBI:29105"/>
        <label>1</label>
    </ligand>
</feature>
<evidence type="ECO:0000256" key="7">
    <source>
        <dbReference type="PIRNR" id="PIRNR005586"/>
    </source>
</evidence>
<dbReference type="GO" id="GO:0008270">
    <property type="term" value="F:zinc ion binding"/>
    <property type="evidence" value="ECO:0007669"/>
    <property type="project" value="UniProtKB-KW"/>
</dbReference>
<comment type="caution">
    <text evidence="11">The sequence shown here is derived from an EMBL/GenBank/DDBJ whole genome shotgun (WGS) entry which is preliminary data.</text>
</comment>
<dbReference type="Pfam" id="PF01096">
    <property type="entry name" value="Zn_ribbon_TFIIS"/>
    <property type="match status" value="1"/>
</dbReference>
<reference evidence="11" key="1">
    <citation type="submission" date="2020-11" db="EMBL/GenBank/DDBJ databases">
        <title>Chlorella ohadii genome sequencing and assembly.</title>
        <authorList>
            <person name="Murik O."/>
            <person name="Treves H."/>
            <person name="Kedem I."/>
            <person name="Shotland Y."/>
            <person name="Kaplan A."/>
        </authorList>
    </citation>
    <scope>NUCLEOTIDE SEQUENCE</scope>
    <source>
        <strain evidence="11">1</strain>
    </source>
</reference>
<dbReference type="PROSITE" id="PS51133">
    <property type="entry name" value="ZF_TFIIS_2"/>
    <property type="match status" value="1"/>
</dbReference>
<dbReference type="AlphaFoldDB" id="A0AAD5H5Q9"/>
<dbReference type="Proteomes" id="UP001205105">
    <property type="component" value="Unassembled WGS sequence"/>
</dbReference>
<proteinExistence type="inferred from homology"/>
<name>A0AAD5H5Q9_9CHLO</name>